<dbReference type="SMART" id="SM00036">
    <property type="entry name" value="CNH"/>
    <property type="match status" value="1"/>
</dbReference>
<feature type="domain" description="DH" evidence="3">
    <location>
        <begin position="587"/>
        <end position="777"/>
    </location>
</feature>
<dbReference type="PANTHER" id="PTHR46572:SF1">
    <property type="entry name" value="RHO1 GUANINE NUCLEOTIDE EXCHANGE FACTOR TUS1"/>
    <property type="match status" value="1"/>
</dbReference>
<dbReference type="CDD" id="cd00160">
    <property type="entry name" value="RhoGEF"/>
    <property type="match status" value="1"/>
</dbReference>
<dbReference type="Pfam" id="PF00780">
    <property type="entry name" value="CNH"/>
    <property type="match status" value="1"/>
</dbReference>
<dbReference type="PROSITE" id="PS50219">
    <property type="entry name" value="CNH"/>
    <property type="match status" value="1"/>
</dbReference>
<evidence type="ECO:0000313" key="5">
    <source>
        <dbReference type="EMBL" id="KAA8916806.1"/>
    </source>
</evidence>
<evidence type="ECO:0000259" key="3">
    <source>
        <dbReference type="PROSITE" id="PS50010"/>
    </source>
</evidence>
<dbReference type="SMART" id="SM00325">
    <property type="entry name" value="RhoGEF"/>
    <property type="match status" value="1"/>
</dbReference>
<proteinExistence type="predicted"/>
<evidence type="ECO:0000256" key="1">
    <source>
        <dbReference type="ARBA" id="ARBA00022658"/>
    </source>
</evidence>
<dbReference type="Gene3D" id="1.20.900.10">
    <property type="entry name" value="Dbl homology (DH) domain"/>
    <property type="match status" value="1"/>
</dbReference>
<dbReference type="PROSITE" id="PS50010">
    <property type="entry name" value="DH_2"/>
    <property type="match status" value="1"/>
</dbReference>
<dbReference type="EMBL" id="SWFS01000080">
    <property type="protein sequence ID" value="KAA8916806.1"/>
    <property type="molecule type" value="Genomic_DNA"/>
</dbReference>
<keyword evidence="6" id="KW-1185">Reference proteome</keyword>
<name>A0A642VBM5_9ASCO</name>
<dbReference type="GO" id="GO:0005085">
    <property type="term" value="F:guanyl-nucleotide exchange factor activity"/>
    <property type="evidence" value="ECO:0007669"/>
    <property type="project" value="UniProtKB-KW"/>
</dbReference>
<feature type="compositionally biased region" description="Pro residues" evidence="2">
    <location>
        <begin position="109"/>
        <end position="120"/>
    </location>
</feature>
<evidence type="ECO:0000259" key="4">
    <source>
        <dbReference type="PROSITE" id="PS50219"/>
    </source>
</evidence>
<feature type="region of interest" description="Disordered" evidence="2">
    <location>
        <begin position="1093"/>
        <end position="1116"/>
    </location>
</feature>
<organism evidence="5 6">
    <name type="scientific">Trichomonascus ciferrii</name>
    <dbReference type="NCBI Taxonomy" id="44093"/>
    <lineage>
        <taxon>Eukaryota</taxon>
        <taxon>Fungi</taxon>
        <taxon>Dikarya</taxon>
        <taxon>Ascomycota</taxon>
        <taxon>Saccharomycotina</taxon>
        <taxon>Dipodascomycetes</taxon>
        <taxon>Dipodascales</taxon>
        <taxon>Trichomonascaceae</taxon>
        <taxon>Trichomonascus</taxon>
        <taxon>Trichomonascus ciferrii complex</taxon>
    </lineage>
</organism>
<feature type="compositionally biased region" description="Pro residues" evidence="2">
    <location>
        <begin position="47"/>
        <end position="58"/>
    </location>
</feature>
<dbReference type="OrthoDB" id="660555at2759"/>
<dbReference type="Pfam" id="PF23582">
    <property type="entry name" value="WHD_RGF3"/>
    <property type="match status" value="1"/>
</dbReference>
<dbReference type="InterPro" id="IPR001180">
    <property type="entry name" value="CNH_dom"/>
</dbReference>
<protein>
    <recommendedName>
        <fullName evidence="7">DH domain-containing protein</fullName>
    </recommendedName>
</protein>
<dbReference type="Proteomes" id="UP000761534">
    <property type="component" value="Unassembled WGS sequence"/>
</dbReference>
<accession>A0A642VBM5</accession>
<comment type="caution">
    <text evidence="5">The sequence shown here is derived from an EMBL/GenBank/DDBJ whole genome shotgun (WGS) entry which is preliminary data.</text>
</comment>
<reference evidence="5" key="1">
    <citation type="journal article" date="2019" name="G3 (Bethesda)">
        <title>Genome Assemblies of Two Rare Opportunistic Yeast Pathogens: Diutina rugosa (syn. Candida rugosa) and Trichomonascus ciferrii (syn. Candida ciferrii).</title>
        <authorList>
            <person name="Mixao V."/>
            <person name="Saus E."/>
            <person name="Hansen A.P."/>
            <person name="Lass-Florl C."/>
            <person name="Gabaldon T."/>
        </authorList>
    </citation>
    <scope>NUCLEOTIDE SEQUENCE</scope>
    <source>
        <strain evidence="5">CBS 4856</strain>
    </source>
</reference>
<dbReference type="SUPFAM" id="SSF48065">
    <property type="entry name" value="DBL homology domain (DH-domain)"/>
    <property type="match status" value="1"/>
</dbReference>
<evidence type="ECO:0000313" key="6">
    <source>
        <dbReference type="Proteomes" id="UP000761534"/>
    </source>
</evidence>
<dbReference type="InterPro" id="IPR035899">
    <property type="entry name" value="DBL_dom_sf"/>
</dbReference>
<dbReference type="InterPro" id="IPR000219">
    <property type="entry name" value="DH_dom"/>
</dbReference>
<dbReference type="VEuPathDB" id="FungiDB:TRICI_001042"/>
<sequence length="1388" mass="155570">MHRLCDYSISTVGWIEGLVVDGLCERGITMAYNRYPYHGRGQEQQDQPPPLPPKPPPEVVRASTFASSEFRLNPPPGGERRPIGPRPPQHQQLPVNRPPYPVDDNGGIPIPPKHTTPPRPPQHHQNVLNSGFQYQPPPPRPNVRYDPPVYEDRVSSNSSSPQSTAYSVNRTSSSNTAYSRSNDPVIHPDNYSVKSWELDEPVDDVPQGSVMSDEDDDYDDGDDAFPSFITGIKEELNALPQRTTPVKREPEYDYSTPEPEPMPSSSVKVKVEQESPPTPPRIRRKSPPKLNPVSPGKLYNAYNRPNFIRGSSVQEKRYSHPVSVNYQHVAADGTTTPQRMKTMGSSGYSNLNGSILNEGETLAIPQSQSTSTISPYLNASNATNQSSLRSSSRSTDYALMNQLNLPTIPQSRQQFEAHKLSSRDFDRCEEVWSLQCLGEWIALFFSEQRDMRYEEVTKALTGLFTHHIPTLNPIRAERVSLQVLDTLVGSGFLFYDEEHVITFRLDVEVCGVLPLMTGYGCYSNRCHDDDNLSTLRCYSSRCSRTLPLKRHEVNISELDDTTSNSDWAAYWNLDEEQVSELDKQLVKRQYAIHELIVGEESYVRDLTTLSDVFGKSLLAQNPPIMRKQREFWDDAFGPVQALIECNTKYLLTDFKHRQRERGPFIDGVADIILNWAKHAKDVYVHYADTYLLVDKRLRNERESNTSFANWFNQVSKDPRTRGTPHSFYFHRAIPRLARYSLLLGTIKKTTPSSHPEIELLDKAIAECDEITSLCNSRLEQVEKKVEIIDLKDQIRFKSNEEKVDLRLEDKKRKPIPLDLLVLESVEGEAVTKSSSSKLGVGTFTNNVSPTENKKMHLIPGGSPGIAAKQQQPLPATPGGGGVDGMGSNAVTALGDPEKDVMFPFRVTHLGNGRPSFTFYAPSNVDRERWKEAIISAKQEYSSAIYALNAEPFRMRVLAGYAFGYEQAVAPRLPVFAPGTALDRALREADESPNAKNIPRPLAKSRINCGVSFVFADGQEYTLLGMDYGVYVKSGQNGSIWRRCIDIYRVSQIDVIEELNVVVLLADKALVYYNLDTVLSQGAFKPNLNSSPCSTLSSATGNSPTPNGSTNSGPQIGGYKLSKHREVGFFVVGHMKDRSLLFYKRREGMSSTFKVIEPVKEKGSQRRRSKMVFSRGASIGSTEYFREVEKFYVPTEAYGINLFKSSFAVHTPRGFEVMSLDVKTPETVPVSSSYTTNTITGLSKASNNRKNFTTESLKKRIENAKPIGMFRVSEKSLILCYDELAVYTDNHGNLTGPCVIEFVAKAKDVALQHPYLLLFDDEMVEVRRVDKGGQLKQVISGKDIRAIDTKEGQIKIALAHPQLPARQLVVELINNEFVVEDDTNSLTGL</sequence>
<feature type="domain" description="CNH" evidence="4">
    <location>
        <begin position="1003"/>
        <end position="1353"/>
    </location>
</feature>
<feature type="compositionally biased region" description="Polar residues" evidence="2">
    <location>
        <begin position="155"/>
        <end position="182"/>
    </location>
</feature>
<evidence type="ECO:0008006" key="7">
    <source>
        <dbReference type="Google" id="ProtNLM"/>
    </source>
</evidence>
<dbReference type="PANTHER" id="PTHR46572">
    <property type="entry name" value="RHO1 GDP-GTP EXCHANGE PROTEIN 1-RELATED"/>
    <property type="match status" value="1"/>
</dbReference>
<feature type="compositionally biased region" description="Acidic residues" evidence="2">
    <location>
        <begin position="212"/>
        <end position="223"/>
    </location>
</feature>
<dbReference type="InterPro" id="IPR052233">
    <property type="entry name" value="Rho-type_GEFs"/>
</dbReference>
<feature type="region of interest" description="Disordered" evidence="2">
    <location>
        <begin position="38"/>
        <end position="298"/>
    </location>
</feature>
<dbReference type="Pfam" id="PF00621">
    <property type="entry name" value="RhoGEF"/>
    <property type="match status" value="1"/>
</dbReference>
<dbReference type="InterPro" id="IPR057283">
    <property type="entry name" value="RGF3_WH"/>
</dbReference>
<feature type="compositionally biased region" description="Polar residues" evidence="2">
    <location>
        <begin position="1093"/>
        <end position="1113"/>
    </location>
</feature>
<gene>
    <name evidence="5" type="ORF">TRICI_001042</name>
</gene>
<evidence type="ECO:0000256" key="2">
    <source>
        <dbReference type="SAM" id="MobiDB-lite"/>
    </source>
</evidence>
<keyword evidence="1" id="KW-0344">Guanine-nucleotide releasing factor</keyword>